<comment type="cofactor">
    <cofactor evidence="1 7">
        <name>FAD</name>
        <dbReference type="ChEBI" id="CHEBI:57692"/>
    </cofactor>
</comment>
<dbReference type="InterPro" id="IPR036250">
    <property type="entry name" value="AcylCo_DH-like_C"/>
</dbReference>
<dbReference type="CDD" id="cd00567">
    <property type="entry name" value="ACAD"/>
    <property type="match status" value="1"/>
</dbReference>
<feature type="domain" description="Carrier" evidence="8">
    <location>
        <begin position="547"/>
        <end position="620"/>
    </location>
</feature>
<evidence type="ECO:0000256" key="1">
    <source>
        <dbReference type="ARBA" id="ARBA00001974"/>
    </source>
</evidence>
<comment type="similarity">
    <text evidence="2 7">Belongs to the acyl-CoA dehydrogenase family.</text>
</comment>
<dbReference type="Proteomes" id="UP000549971">
    <property type="component" value="Unassembled WGS sequence"/>
</dbReference>
<dbReference type="SUPFAM" id="SSF56645">
    <property type="entry name" value="Acyl-CoA dehydrogenase NM domain-like"/>
    <property type="match status" value="1"/>
</dbReference>
<evidence type="ECO:0000256" key="7">
    <source>
        <dbReference type="RuleBase" id="RU362125"/>
    </source>
</evidence>
<evidence type="ECO:0000313" key="9">
    <source>
        <dbReference type="EMBL" id="MBB5835636.1"/>
    </source>
</evidence>
<reference evidence="9 10" key="1">
    <citation type="submission" date="2020-08" db="EMBL/GenBank/DDBJ databases">
        <title>Sequencing the genomes of 1000 actinobacteria strains.</title>
        <authorList>
            <person name="Klenk H.-P."/>
        </authorList>
    </citation>
    <scope>NUCLEOTIDE SEQUENCE [LARGE SCALE GENOMIC DNA]</scope>
    <source>
        <strain evidence="9 10">DSM 28967</strain>
    </source>
</reference>
<dbReference type="EMBL" id="JACHMY010000001">
    <property type="protein sequence ID" value="MBB5835636.1"/>
    <property type="molecule type" value="Genomic_DNA"/>
</dbReference>
<dbReference type="PANTHER" id="PTHR43884:SF12">
    <property type="entry name" value="ISOVALERYL-COA DEHYDROGENASE, MITOCHONDRIAL-RELATED"/>
    <property type="match status" value="1"/>
</dbReference>
<dbReference type="InterPro" id="IPR046373">
    <property type="entry name" value="Acyl-CoA_Oxase/DH_mid-dom_sf"/>
</dbReference>
<dbReference type="GO" id="GO:0031177">
    <property type="term" value="F:phosphopantetheine binding"/>
    <property type="evidence" value="ECO:0007669"/>
    <property type="project" value="InterPro"/>
</dbReference>
<dbReference type="InterPro" id="IPR020806">
    <property type="entry name" value="PKS_PP-bd"/>
</dbReference>
<gene>
    <name evidence="9" type="ORF">HDA39_002370</name>
</gene>
<evidence type="ECO:0000256" key="5">
    <source>
        <dbReference type="ARBA" id="ARBA00022630"/>
    </source>
</evidence>
<keyword evidence="3" id="KW-0596">Phosphopantetheine</keyword>
<evidence type="ECO:0000256" key="6">
    <source>
        <dbReference type="ARBA" id="ARBA00022827"/>
    </source>
</evidence>
<dbReference type="Gene3D" id="1.10.540.10">
    <property type="entry name" value="Acyl-CoA dehydrogenase/oxidase, N-terminal domain"/>
    <property type="match status" value="1"/>
</dbReference>
<dbReference type="InterPro" id="IPR037069">
    <property type="entry name" value="AcylCoA_DH/ox_N_sf"/>
</dbReference>
<name>A0A7W9MTC0_9ACTN</name>
<dbReference type="Pfam" id="PF00441">
    <property type="entry name" value="Acyl-CoA_dh_1"/>
    <property type="match status" value="1"/>
</dbReference>
<organism evidence="9 10">
    <name type="scientific">Kribbella italica</name>
    <dbReference type="NCBI Taxonomy" id="1540520"/>
    <lineage>
        <taxon>Bacteria</taxon>
        <taxon>Bacillati</taxon>
        <taxon>Actinomycetota</taxon>
        <taxon>Actinomycetes</taxon>
        <taxon>Propionibacteriales</taxon>
        <taxon>Kribbellaceae</taxon>
        <taxon>Kribbella</taxon>
    </lineage>
</organism>
<dbReference type="InterPro" id="IPR009081">
    <property type="entry name" value="PP-bd_ACP"/>
</dbReference>
<dbReference type="SUPFAM" id="SSF47336">
    <property type="entry name" value="ACP-like"/>
    <property type="match status" value="1"/>
</dbReference>
<accession>A0A7W9MTC0</accession>
<proteinExistence type="inferred from homology"/>
<evidence type="ECO:0000256" key="3">
    <source>
        <dbReference type="ARBA" id="ARBA00022450"/>
    </source>
</evidence>
<dbReference type="Gene3D" id="2.40.110.10">
    <property type="entry name" value="Butyryl-CoA Dehydrogenase, subunit A, domain 2"/>
    <property type="match status" value="1"/>
</dbReference>
<dbReference type="AlphaFoldDB" id="A0A7W9MTC0"/>
<sequence>MNSSTTLPSVLPELYAGRVRWELLTPFPELDRADRAAGDQAVASLTALLDERLDPEAVEQSGNLPDGFLERLQDAGLLRLMVTPDLGGLGLSWWNACRVVEAAAHRSLAVAFVLSIHNGFGSASYLPALADGPLRELIAHRVADGIVSAAADAEPAGAANQSRQTFAVPVDDGTAYVLNGEKVYIGNGAVADFLDVSASVTDSSGNTSVRLFFVDTKSPGFEVVGRHEFMGLRGAPFGMLRLTGVRVPAAQLMPESLEQDWRMRPEQAVSAGVDVDTDLGLRAALARHLVIGPPSLAIARRSLEWVREFAGRRTIDGRGLGEYEEIQRSVGEIAAELHTIETVHQWCVLGLDRVNTEPDLAAAKNVVSLAAGRAIDRAVALLGGEGYETARSKAARGAVPHPVERYLRDARALRVAGGVESLMDRWSAELNLSALDLAEAPPAAPSTADSPRAYVEQQAVRFSTTCRSLLAEQPGLFARQRLAGLLGRLASELLTLTVLAGRPSPEAMLFEAGFAAARRRLDLVWADLTTELASSTHPAGQVGARLLDDRGLEATVSAVWLEVLGVGEADLARDFYSLGGHSMVAVRLAARLRERLGVRVPVRVILEKPTVAELVRHLAD</sequence>
<dbReference type="RefSeq" id="WP_184795258.1">
    <property type="nucleotide sequence ID" value="NZ_JACHMY010000001.1"/>
</dbReference>
<dbReference type="InterPro" id="IPR013786">
    <property type="entry name" value="AcylCoA_DH/ox_N"/>
</dbReference>
<keyword evidence="4" id="KW-0597">Phosphoprotein</keyword>
<evidence type="ECO:0000313" key="10">
    <source>
        <dbReference type="Proteomes" id="UP000549971"/>
    </source>
</evidence>
<dbReference type="Pfam" id="PF00550">
    <property type="entry name" value="PP-binding"/>
    <property type="match status" value="1"/>
</dbReference>
<dbReference type="Gene3D" id="1.10.1200.10">
    <property type="entry name" value="ACP-like"/>
    <property type="match status" value="1"/>
</dbReference>
<dbReference type="InterPro" id="IPR036736">
    <property type="entry name" value="ACP-like_sf"/>
</dbReference>
<evidence type="ECO:0000259" key="8">
    <source>
        <dbReference type="PROSITE" id="PS50075"/>
    </source>
</evidence>
<dbReference type="GO" id="GO:0050660">
    <property type="term" value="F:flavin adenine dinucleotide binding"/>
    <property type="evidence" value="ECO:0007669"/>
    <property type="project" value="InterPro"/>
</dbReference>
<dbReference type="Gene3D" id="1.20.140.10">
    <property type="entry name" value="Butyryl-CoA Dehydrogenase, subunit A, domain 3"/>
    <property type="match status" value="1"/>
</dbReference>
<dbReference type="InterPro" id="IPR009100">
    <property type="entry name" value="AcylCoA_DH/oxidase_NM_dom_sf"/>
</dbReference>
<dbReference type="SUPFAM" id="SSF47203">
    <property type="entry name" value="Acyl-CoA dehydrogenase C-terminal domain-like"/>
    <property type="match status" value="1"/>
</dbReference>
<keyword evidence="7" id="KW-0560">Oxidoreductase</keyword>
<evidence type="ECO:0000256" key="2">
    <source>
        <dbReference type="ARBA" id="ARBA00009347"/>
    </source>
</evidence>
<dbReference type="PANTHER" id="PTHR43884">
    <property type="entry name" value="ACYL-COA DEHYDROGENASE"/>
    <property type="match status" value="1"/>
</dbReference>
<keyword evidence="10" id="KW-1185">Reference proteome</keyword>
<dbReference type="Pfam" id="PF02771">
    <property type="entry name" value="Acyl-CoA_dh_N"/>
    <property type="match status" value="1"/>
</dbReference>
<comment type="caution">
    <text evidence="9">The sequence shown here is derived from an EMBL/GenBank/DDBJ whole genome shotgun (WGS) entry which is preliminary data.</text>
</comment>
<protein>
    <submittedName>
        <fullName evidence="9">Alkylation response protein AidB-like acyl-CoA dehydrogenase/acyl carrier protein</fullName>
    </submittedName>
</protein>
<dbReference type="PROSITE" id="PS50075">
    <property type="entry name" value="CARRIER"/>
    <property type="match status" value="1"/>
</dbReference>
<dbReference type="PROSITE" id="PS00012">
    <property type="entry name" value="PHOSPHOPANTETHEINE"/>
    <property type="match status" value="1"/>
</dbReference>
<dbReference type="SMART" id="SM00823">
    <property type="entry name" value="PKS_PP"/>
    <property type="match status" value="1"/>
</dbReference>
<dbReference type="InterPro" id="IPR009075">
    <property type="entry name" value="AcylCo_DH/oxidase_C"/>
</dbReference>
<dbReference type="GO" id="GO:0003995">
    <property type="term" value="F:acyl-CoA dehydrogenase activity"/>
    <property type="evidence" value="ECO:0007669"/>
    <property type="project" value="TreeGrafter"/>
</dbReference>
<keyword evidence="6 7" id="KW-0274">FAD</keyword>
<dbReference type="InterPro" id="IPR006162">
    <property type="entry name" value="Ppantetheine_attach_site"/>
</dbReference>
<keyword evidence="5 7" id="KW-0285">Flavoprotein</keyword>
<evidence type="ECO:0000256" key="4">
    <source>
        <dbReference type="ARBA" id="ARBA00022553"/>
    </source>
</evidence>
<dbReference type="InterPro" id="IPR006091">
    <property type="entry name" value="Acyl-CoA_Oxase/DH_mid-dom"/>
</dbReference>
<dbReference type="Pfam" id="PF02770">
    <property type="entry name" value="Acyl-CoA_dh_M"/>
    <property type="match status" value="1"/>
</dbReference>